<protein>
    <recommendedName>
        <fullName evidence="3">Rhamnosyl transferase</fullName>
    </recommendedName>
</protein>
<proteinExistence type="predicted"/>
<accession>A0ABR8DRT2</accession>
<keyword evidence="2" id="KW-1185">Reference proteome</keyword>
<evidence type="ECO:0000313" key="2">
    <source>
        <dbReference type="Proteomes" id="UP000623440"/>
    </source>
</evidence>
<dbReference type="Proteomes" id="UP000623440">
    <property type="component" value="Unassembled WGS sequence"/>
</dbReference>
<sequence length="292" mass="34682">MSSFEHFILTRFNVRTNFSQTSQGLDPDWLSHRFKLFEDFCYPSVRTQSQQNFKWLVYFNSGTPDFYKSKIAEYTEWRNFIPICINTDCELSAQLNCTSILNELRSETQYLITTRLDNDDAISKNFVEVVHDNFCQQNFEFINLSNGYVWSEGRIYLFNYLSNPFISLIEKINRFDTEPFKTIFCGDHTQLSSLGRIRQVQVKPSWLQVIHGKNVSNRIRGIRQPITSLGNDFIINSEYILEKEQFLPYLLDKGWTLLKYPIESILINLPKEKREELKRLLRLLKKFQPNFQ</sequence>
<comment type="caution">
    <text evidence="1">The sequence shown here is derived from an EMBL/GenBank/DDBJ whole genome shotgun (WGS) entry which is preliminary data.</text>
</comment>
<dbReference type="EMBL" id="JACJSI010000045">
    <property type="protein sequence ID" value="MBD2531938.1"/>
    <property type="molecule type" value="Genomic_DNA"/>
</dbReference>
<dbReference type="InterPro" id="IPR021466">
    <property type="entry name" value="Put_rhamnosyl_transferase"/>
</dbReference>
<dbReference type="RefSeq" id="WP_190942603.1">
    <property type="nucleotide sequence ID" value="NZ_JACJSI010000045.1"/>
</dbReference>
<organism evidence="1 2">
    <name type="scientific">Nostoc flagelliforme FACHB-838</name>
    <dbReference type="NCBI Taxonomy" id="2692904"/>
    <lineage>
        <taxon>Bacteria</taxon>
        <taxon>Bacillati</taxon>
        <taxon>Cyanobacteriota</taxon>
        <taxon>Cyanophyceae</taxon>
        <taxon>Nostocales</taxon>
        <taxon>Nostocaceae</taxon>
        <taxon>Nostoc</taxon>
    </lineage>
</organism>
<evidence type="ECO:0008006" key="3">
    <source>
        <dbReference type="Google" id="ProtNLM"/>
    </source>
</evidence>
<reference evidence="1 2" key="1">
    <citation type="journal article" date="2020" name="ISME J.">
        <title>Comparative genomics reveals insights into cyanobacterial evolution and habitat adaptation.</title>
        <authorList>
            <person name="Chen M.Y."/>
            <person name="Teng W.K."/>
            <person name="Zhao L."/>
            <person name="Hu C.X."/>
            <person name="Zhou Y.K."/>
            <person name="Han B.P."/>
            <person name="Song L.R."/>
            <person name="Shu W.S."/>
        </authorList>
    </citation>
    <scope>NUCLEOTIDE SEQUENCE [LARGE SCALE GENOMIC DNA]</scope>
    <source>
        <strain evidence="1 2">FACHB-838</strain>
    </source>
</reference>
<evidence type="ECO:0000313" key="1">
    <source>
        <dbReference type="EMBL" id="MBD2531938.1"/>
    </source>
</evidence>
<name>A0ABR8DRT2_9NOSO</name>
<gene>
    <name evidence="1" type="ORF">H6G97_21050</name>
</gene>
<dbReference type="Pfam" id="PF11316">
    <property type="entry name" value="Rhamno_transf"/>
    <property type="match status" value="1"/>
</dbReference>